<dbReference type="SMART" id="SM01019">
    <property type="entry name" value="B3"/>
    <property type="match status" value="1"/>
</dbReference>
<reference evidence="9 10" key="1">
    <citation type="submission" date="2020-04" db="EMBL/GenBank/DDBJ databases">
        <title>Plant Genome Project.</title>
        <authorList>
            <person name="Zhang R.-G."/>
        </authorList>
    </citation>
    <scope>NUCLEOTIDE SEQUENCE [LARGE SCALE GENOMIC DNA]</scope>
    <source>
        <strain evidence="9">YNK0</strain>
        <tissue evidence="9">Leaf</tissue>
    </source>
</reference>
<keyword evidence="7" id="KW-0732">Signal</keyword>
<feature type="domain" description="TF-B3" evidence="8">
    <location>
        <begin position="4"/>
        <end position="97"/>
    </location>
</feature>
<evidence type="ECO:0000259" key="8">
    <source>
        <dbReference type="PROSITE" id="PS50863"/>
    </source>
</evidence>
<feature type="chain" id="PRO_5032406173" description="TF-B3 domain-containing protein" evidence="7">
    <location>
        <begin position="21"/>
        <end position="492"/>
    </location>
</feature>
<dbReference type="Gene3D" id="2.40.330.10">
    <property type="entry name" value="DNA-binding pseudobarrel domain"/>
    <property type="match status" value="1"/>
</dbReference>
<dbReference type="OrthoDB" id="635132at2759"/>
<keyword evidence="4" id="KW-0804">Transcription</keyword>
<dbReference type="PROSITE" id="PS50863">
    <property type="entry name" value="B3"/>
    <property type="match status" value="1"/>
</dbReference>
<feature type="region of interest" description="Disordered" evidence="6">
    <location>
        <begin position="258"/>
        <end position="285"/>
    </location>
</feature>
<keyword evidence="10" id="KW-1185">Reference proteome</keyword>
<evidence type="ECO:0000256" key="2">
    <source>
        <dbReference type="ARBA" id="ARBA00023015"/>
    </source>
</evidence>
<dbReference type="SUPFAM" id="SSF101936">
    <property type="entry name" value="DNA-binding pseudobarrel domain"/>
    <property type="match status" value="1"/>
</dbReference>
<feature type="signal peptide" evidence="7">
    <location>
        <begin position="1"/>
        <end position="20"/>
    </location>
</feature>
<evidence type="ECO:0000256" key="7">
    <source>
        <dbReference type="SAM" id="SignalP"/>
    </source>
</evidence>
<dbReference type="PANTHER" id="PTHR31920:SF145">
    <property type="entry name" value="B3 DOMAIN-CONTAINING PROTEIN REM20-LIKE ISOFORM X1"/>
    <property type="match status" value="1"/>
</dbReference>
<comment type="subcellular location">
    <subcellularLocation>
        <location evidence="1">Nucleus</location>
    </subcellularLocation>
</comment>
<dbReference type="AlphaFoldDB" id="A0A834Z5I8"/>
<evidence type="ECO:0000256" key="3">
    <source>
        <dbReference type="ARBA" id="ARBA00023125"/>
    </source>
</evidence>
<accession>A0A834Z5I8</accession>
<dbReference type="InterPro" id="IPR050655">
    <property type="entry name" value="Plant_B3_domain"/>
</dbReference>
<evidence type="ECO:0000256" key="6">
    <source>
        <dbReference type="SAM" id="MobiDB-lite"/>
    </source>
</evidence>
<keyword evidence="5" id="KW-0539">Nucleus</keyword>
<feature type="compositionally biased region" description="Basic and acidic residues" evidence="6">
    <location>
        <begin position="273"/>
        <end position="284"/>
    </location>
</feature>
<keyword evidence="2" id="KW-0805">Transcription regulation</keyword>
<protein>
    <recommendedName>
        <fullName evidence="8">TF-B3 domain-containing protein</fullName>
    </recommendedName>
</protein>
<dbReference type="Proteomes" id="UP000655225">
    <property type="component" value="Unassembled WGS sequence"/>
</dbReference>
<dbReference type="Pfam" id="PF02362">
    <property type="entry name" value="B3"/>
    <property type="match status" value="1"/>
</dbReference>
<evidence type="ECO:0000313" key="9">
    <source>
        <dbReference type="EMBL" id="KAF8399865.1"/>
    </source>
</evidence>
<dbReference type="GO" id="GO:0005634">
    <property type="term" value="C:nucleus"/>
    <property type="evidence" value="ECO:0007669"/>
    <property type="project" value="UniProtKB-SubCell"/>
</dbReference>
<evidence type="ECO:0000256" key="4">
    <source>
        <dbReference type="ARBA" id="ARBA00023163"/>
    </source>
</evidence>
<dbReference type="PANTHER" id="PTHR31920">
    <property type="entry name" value="B3 DOMAIN-CONTAINING"/>
    <property type="match status" value="1"/>
</dbReference>
<dbReference type="EMBL" id="JABCRI010000010">
    <property type="protein sequence ID" value="KAF8399865.1"/>
    <property type="molecule type" value="Genomic_DNA"/>
</dbReference>
<dbReference type="InterPro" id="IPR015300">
    <property type="entry name" value="DNA-bd_pseudobarrel_sf"/>
</dbReference>
<dbReference type="InterPro" id="IPR003340">
    <property type="entry name" value="B3_DNA-bd"/>
</dbReference>
<evidence type="ECO:0000256" key="1">
    <source>
        <dbReference type="ARBA" id="ARBA00004123"/>
    </source>
</evidence>
<comment type="caution">
    <text evidence="9">The sequence shown here is derived from an EMBL/GenBank/DDBJ whole genome shotgun (WGS) entry which is preliminary data.</text>
</comment>
<proteinExistence type="predicted"/>
<sequence>MHFLFSFLIMPSLLKQPLQFLPPKIACMLSSLDDQKTYLEDSNGHRWRVKLSNLNDSLAFQQGWHDFASDHNLEIGDFVVFNYIMESHFVVQIYSRNGCEKLNFLEEKNSSGRSIRNKLSSGNVLSDGINSNATDDLCHMVDKGSMNKQGSSSTVPSVSDIEIIESPCHAKDVKKVPMATENTSRCDNSFKRPHPVSTADYTEVPYYMIDRDAGYTQGEFRTSLFDLSNFEMFESKSHGSNGANKVPMTIEKEKSPYHANKSLPSQTTLEAGITDKDRVADEGTNRVVPSDVSDLEDAMLKIWKKYQLPLKQIPATLKPPDIPKPHQKWTLGRIRRALRRCQMEPSENVRLLRKGMTDVQGKSGSSVLNGIFLLGFTGKEPKVIKVEHKKRFNPRIKEEEKAYKVVKTEHVDSIGLSSPNSVNFCCSVPTVTQSWLIHVQNQQSNSREARVGGSGGRDFEEERVVGSGRIRSALSADFAAAKSFGQTPSRMS</sequence>
<name>A0A834Z5I8_TETSI</name>
<organism evidence="9 10">
    <name type="scientific">Tetracentron sinense</name>
    <name type="common">Spur-leaf</name>
    <dbReference type="NCBI Taxonomy" id="13715"/>
    <lineage>
        <taxon>Eukaryota</taxon>
        <taxon>Viridiplantae</taxon>
        <taxon>Streptophyta</taxon>
        <taxon>Embryophyta</taxon>
        <taxon>Tracheophyta</taxon>
        <taxon>Spermatophyta</taxon>
        <taxon>Magnoliopsida</taxon>
        <taxon>Trochodendrales</taxon>
        <taxon>Trochodendraceae</taxon>
        <taxon>Tetracentron</taxon>
    </lineage>
</organism>
<dbReference type="CDD" id="cd10017">
    <property type="entry name" value="B3_DNA"/>
    <property type="match status" value="1"/>
</dbReference>
<keyword evidence="3" id="KW-0238">DNA-binding</keyword>
<dbReference type="GO" id="GO:0003677">
    <property type="term" value="F:DNA binding"/>
    <property type="evidence" value="ECO:0007669"/>
    <property type="project" value="UniProtKB-KW"/>
</dbReference>
<evidence type="ECO:0000256" key="5">
    <source>
        <dbReference type="ARBA" id="ARBA00023242"/>
    </source>
</evidence>
<evidence type="ECO:0000313" key="10">
    <source>
        <dbReference type="Proteomes" id="UP000655225"/>
    </source>
</evidence>
<gene>
    <name evidence="9" type="ORF">HHK36_015736</name>
</gene>